<dbReference type="Gene3D" id="3.60.15.10">
    <property type="entry name" value="Ribonuclease Z/Hydroxyacylglutathione hydrolase-like"/>
    <property type="match status" value="1"/>
</dbReference>
<dbReference type="InterPro" id="IPR036866">
    <property type="entry name" value="RibonucZ/Hydroxyglut_hydro"/>
</dbReference>
<dbReference type="RefSeq" id="WP_343826455.1">
    <property type="nucleotide sequence ID" value="NZ_BAAACI010000006.1"/>
</dbReference>
<name>A0ABP3VZS6_CLOSU</name>
<gene>
    <name evidence="2" type="ORF">GCM10008908_22310</name>
</gene>
<proteinExistence type="predicted"/>
<organism evidence="2 3">
    <name type="scientific">Clostridium subterminale</name>
    <dbReference type="NCBI Taxonomy" id="1550"/>
    <lineage>
        <taxon>Bacteria</taxon>
        <taxon>Bacillati</taxon>
        <taxon>Bacillota</taxon>
        <taxon>Clostridia</taxon>
        <taxon>Eubacteriales</taxon>
        <taxon>Clostridiaceae</taxon>
        <taxon>Clostridium</taxon>
    </lineage>
</organism>
<dbReference type="PANTHER" id="PTHR42663">
    <property type="entry name" value="HYDROLASE C777.06C-RELATED-RELATED"/>
    <property type="match status" value="1"/>
</dbReference>
<evidence type="ECO:0000313" key="3">
    <source>
        <dbReference type="Proteomes" id="UP001501047"/>
    </source>
</evidence>
<feature type="domain" description="Metallo-beta-lactamase" evidence="1">
    <location>
        <begin position="48"/>
        <end position="247"/>
    </location>
</feature>
<keyword evidence="3" id="KW-1185">Reference proteome</keyword>
<dbReference type="PANTHER" id="PTHR42663:SF6">
    <property type="entry name" value="HYDROLASE C777.06C-RELATED"/>
    <property type="match status" value="1"/>
</dbReference>
<dbReference type="Proteomes" id="UP001501047">
    <property type="component" value="Unassembled WGS sequence"/>
</dbReference>
<sequence length="280" mass="32359">MIFKIIGSGGCVALPKPLCCCRVCMEARKKGNPYSRFGCSLYLEEAKLLIDTPEDIAQSLNYGQIKEIDRVLYSHMDPDHTLGMRVFEQLRLNWLNISQGIECDSPIEVIAMKHVMEDLNSICSKHGSYFDYYEKIRNLIKRRVINDSIQIGEIKITLIKAESATVFVFEEGEKKLIYAPCDVKPFQKNEIFKEADVMIIGNTVIGDVLKGDFKLEENNPLRKELFVMDEIVELKNKYNIKKVIMTHLEEDWGKSYDDYLELQNHYEDISFAYDGMVIKL</sequence>
<accession>A0ABP3VZS6</accession>
<dbReference type="Pfam" id="PF12706">
    <property type="entry name" value="Lactamase_B_2"/>
    <property type="match status" value="1"/>
</dbReference>
<dbReference type="SUPFAM" id="SSF56281">
    <property type="entry name" value="Metallo-hydrolase/oxidoreductase"/>
    <property type="match status" value="1"/>
</dbReference>
<dbReference type="InterPro" id="IPR001279">
    <property type="entry name" value="Metallo-B-lactamas"/>
</dbReference>
<protein>
    <submittedName>
        <fullName evidence="2">Metallo-hydrolase/oxidoreductase</fullName>
    </submittedName>
</protein>
<dbReference type="EMBL" id="BAAACI010000006">
    <property type="protein sequence ID" value="GAA0773705.1"/>
    <property type="molecule type" value="Genomic_DNA"/>
</dbReference>
<reference evidence="3" key="1">
    <citation type="journal article" date="2019" name="Int. J. Syst. Evol. Microbiol.">
        <title>The Global Catalogue of Microorganisms (GCM) 10K type strain sequencing project: providing services to taxonomists for standard genome sequencing and annotation.</title>
        <authorList>
            <consortium name="The Broad Institute Genomics Platform"/>
            <consortium name="The Broad Institute Genome Sequencing Center for Infectious Disease"/>
            <person name="Wu L."/>
            <person name="Ma J."/>
        </authorList>
    </citation>
    <scope>NUCLEOTIDE SEQUENCE [LARGE SCALE GENOMIC DNA]</scope>
    <source>
        <strain evidence="3">JCM 1417</strain>
    </source>
</reference>
<comment type="caution">
    <text evidence="2">The sequence shown here is derived from an EMBL/GenBank/DDBJ whole genome shotgun (WGS) entry which is preliminary data.</text>
</comment>
<evidence type="ECO:0000259" key="1">
    <source>
        <dbReference type="Pfam" id="PF12706"/>
    </source>
</evidence>
<evidence type="ECO:0000313" key="2">
    <source>
        <dbReference type="EMBL" id="GAA0773705.1"/>
    </source>
</evidence>